<evidence type="ECO:0000256" key="9">
    <source>
        <dbReference type="ARBA" id="ARBA00022840"/>
    </source>
</evidence>
<keyword evidence="4" id="KW-0963">Cytoplasm</keyword>
<evidence type="ECO:0000313" key="13">
    <source>
        <dbReference type="EMBL" id="VUZ83980.1"/>
    </source>
</evidence>
<dbReference type="InterPro" id="IPR050156">
    <property type="entry name" value="TC-AMP_synthase_SUA5"/>
</dbReference>
<comment type="similarity">
    <text evidence="2">Belongs to the SUA5 family.</text>
</comment>
<dbReference type="GO" id="GO:0003725">
    <property type="term" value="F:double-stranded RNA binding"/>
    <property type="evidence" value="ECO:0007669"/>
    <property type="project" value="InterPro"/>
</dbReference>
<keyword evidence="6" id="KW-0819">tRNA processing</keyword>
<feature type="domain" description="YrdC-like" evidence="12">
    <location>
        <begin position="24"/>
        <end position="210"/>
    </location>
</feature>
<dbReference type="AlphaFoldDB" id="A0A564ZFA8"/>
<gene>
    <name evidence="13" type="primary">ywlC</name>
    <name evidence="13" type="ORF">MELA_00342</name>
</gene>
<dbReference type="GO" id="GO:0000049">
    <property type="term" value="F:tRNA binding"/>
    <property type="evidence" value="ECO:0007669"/>
    <property type="project" value="TreeGrafter"/>
</dbReference>
<evidence type="ECO:0000256" key="5">
    <source>
        <dbReference type="ARBA" id="ARBA00022679"/>
    </source>
</evidence>
<evidence type="ECO:0000256" key="4">
    <source>
        <dbReference type="ARBA" id="ARBA00022490"/>
    </source>
</evidence>
<evidence type="ECO:0000256" key="10">
    <source>
        <dbReference type="ARBA" id="ARBA00029774"/>
    </source>
</evidence>
<keyword evidence="7 13" id="KW-0548">Nucleotidyltransferase</keyword>
<comment type="catalytic activity">
    <reaction evidence="11">
        <text>L-threonine + hydrogencarbonate + ATP = L-threonylcarbamoyladenylate + diphosphate + H2O</text>
        <dbReference type="Rhea" id="RHEA:36407"/>
        <dbReference type="ChEBI" id="CHEBI:15377"/>
        <dbReference type="ChEBI" id="CHEBI:17544"/>
        <dbReference type="ChEBI" id="CHEBI:30616"/>
        <dbReference type="ChEBI" id="CHEBI:33019"/>
        <dbReference type="ChEBI" id="CHEBI:57926"/>
        <dbReference type="ChEBI" id="CHEBI:73682"/>
        <dbReference type="EC" id="2.7.7.87"/>
    </reaction>
</comment>
<dbReference type="InterPro" id="IPR006070">
    <property type="entry name" value="Sua5-like_dom"/>
</dbReference>
<comment type="subcellular location">
    <subcellularLocation>
        <location evidence="1">Cytoplasm</location>
    </subcellularLocation>
</comment>
<dbReference type="EC" id="2.7.7.87" evidence="3"/>
<evidence type="ECO:0000256" key="3">
    <source>
        <dbReference type="ARBA" id="ARBA00012584"/>
    </source>
</evidence>
<dbReference type="PROSITE" id="PS51163">
    <property type="entry name" value="YRDC"/>
    <property type="match status" value="1"/>
</dbReference>
<dbReference type="PANTHER" id="PTHR17490:SF16">
    <property type="entry name" value="THREONYLCARBAMOYL-AMP SYNTHASE"/>
    <property type="match status" value="1"/>
</dbReference>
<sequence>MMRTGDRPDGQAVRRCVAPEAPSASAFAHAVSVLRQGGLVAFPTDTLYALGADASNPSAIERVFIAKGRKPTNPILLLVADLTMAIRCVGELPEAAVRLAERWWPGPLTLVVPAPGTICSLLTAGTDRIGLRVPDAAIALTLIRQFGGPVTGTSANRSGGKDPLDADEVLRQLGGQVDVVLDGGPVAAGSPSTVVDVTISPPVIVRHGPVRQEEILSLLGL</sequence>
<dbReference type="GO" id="GO:0061710">
    <property type="term" value="F:L-threonylcarbamoyladenylate synthase"/>
    <property type="evidence" value="ECO:0007669"/>
    <property type="project" value="UniProtKB-EC"/>
</dbReference>
<evidence type="ECO:0000313" key="14">
    <source>
        <dbReference type="Proteomes" id="UP000334340"/>
    </source>
</evidence>
<evidence type="ECO:0000256" key="7">
    <source>
        <dbReference type="ARBA" id="ARBA00022695"/>
    </source>
</evidence>
<organism evidence="13 14">
    <name type="scientific">Candidatus Methylomirabilis lanthanidiphila</name>
    <dbReference type="NCBI Taxonomy" id="2211376"/>
    <lineage>
        <taxon>Bacteria</taxon>
        <taxon>Candidatus Methylomirabilota</taxon>
        <taxon>Candidatus Methylomirabilia</taxon>
        <taxon>Candidatus Methylomirabilales</taxon>
        <taxon>Candidatus Methylomirabilaceae</taxon>
        <taxon>Candidatus Methylomirabilis</taxon>
    </lineage>
</organism>
<dbReference type="InterPro" id="IPR017945">
    <property type="entry name" value="DHBP_synth_RibB-like_a/b_dom"/>
</dbReference>
<keyword evidence="8" id="KW-0547">Nucleotide-binding</keyword>
<dbReference type="GO" id="GO:0006450">
    <property type="term" value="P:regulation of translational fidelity"/>
    <property type="evidence" value="ECO:0007669"/>
    <property type="project" value="TreeGrafter"/>
</dbReference>
<accession>A0A564ZFA8</accession>
<dbReference type="GO" id="GO:0005524">
    <property type="term" value="F:ATP binding"/>
    <property type="evidence" value="ECO:0007669"/>
    <property type="project" value="UniProtKB-KW"/>
</dbReference>
<evidence type="ECO:0000256" key="8">
    <source>
        <dbReference type="ARBA" id="ARBA00022741"/>
    </source>
</evidence>
<protein>
    <recommendedName>
        <fullName evidence="10">L-threonylcarbamoyladenylate synthase</fullName>
        <ecNumber evidence="3">2.7.7.87</ecNumber>
    </recommendedName>
    <alternativeName>
        <fullName evidence="10">L-threonylcarbamoyladenylate synthase</fullName>
    </alternativeName>
</protein>
<dbReference type="Gene3D" id="3.90.870.10">
    <property type="entry name" value="DHBP synthase"/>
    <property type="match status" value="1"/>
</dbReference>
<dbReference type="Pfam" id="PF01300">
    <property type="entry name" value="Sua5_yciO_yrdC"/>
    <property type="match status" value="1"/>
</dbReference>
<dbReference type="Proteomes" id="UP000334340">
    <property type="component" value="Unassembled WGS sequence"/>
</dbReference>
<dbReference type="GO" id="GO:0008033">
    <property type="term" value="P:tRNA processing"/>
    <property type="evidence" value="ECO:0007669"/>
    <property type="project" value="UniProtKB-KW"/>
</dbReference>
<dbReference type="PANTHER" id="PTHR17490">
    <property type="entry name" value="SUA5"/>
    <property type="match status" value="1"/>
</dbReference>
<dbReference type="GO" id="GO:0005737">
    <property type="term" value="C:cytoplasm"/>
    <property type="evidence" value="ECO:0007669"/>
    <property type="project" value="UniProtKB-SubCell"/>
</dbReference>
<keyword evidence="5 13" id="KW-0808">Transferase</keyword>
<name>A0A564ZFA8_9BACT</name>
<evidence type="ECO:0000256" key="11">
    <source>
        <dbReference type="ARBA" id="ARBA00048366"/>
    </source>
</evidence>
<dbReference type="NCBIfam" id="TIGR00057">
    <property type="entry name" value="L-threonylcarbamoyladenylate synthase"/>
    <property type="match status" value="1"/>
</dbReference>
<keyword evidence="9" id="KW-0067">ATP-binding</keyword>
<dbReference type="SUPFAM" id="SSF55821">
    <property type="entry name" value="YrdC/RibB"/>
    <property type="match status" value="1"/>
</dbReference>
<reference evidence="13 14" key="1">
    <citation type="submission" date="2019-07" db="EMBL/GenBank/DDBJ databases">
        <authorList>
            <person name="Cremers G."/>
        </authorList>
    </citation>
    <scope>NUCLEOTIDE SEQUENCE [LARGE SCALE GENOMIC DNA]</scope>
</reference>
<proteinExistence type="inferred from homology"/>
<evidence type="ECO:0000259" key="12">
    <source>
        <dbReference type="PROSITE" id="PS51163"/>
    </source>
</evidence>
<evidence type="ECO:0000256" key="6">
    <source>
        <dbReference type="ARBA" id="ARBA00022694"/>
    </source>
</evidence>
<dbReference type="EMBL" id="CABIKM010000004">
    <property type="protein sequence ID" value="VUZ83980.1"/>
    <property type="molecule type" value="Genomic_DNA"/>
</dbReference>
<evidence type="ECO:0000256" key="2">
    <source>
        <dbReference type="ARBA" id="ARBA00007663"/>
    </source>
</evidence>
<evidence type="ECO:0000256" key="1">
    <source>
        <dbReference type="ARBA" id="ARBA00004496"/>
    </source>
</evidence>
<keyword evidence="14" id="KW-1185">Reference proteome</keyword>